<gene>
    <name evidence="2" type="primary">ORF87317</name>
</gene>
<protein>
    <submittedName>
        <fullName evidence="2">Uncharacterized protein</fullName>
    </submittedName>
</protein>
<evidence type="ECO:0000256" key="1">
    <source>
        <dbReference type="SAM" id="MobiDB-lite"/>
    </source>
</evidence>
<dbReference type="AlphaFoldDB" id="A0A0B6ZY73"/>
<proteinExistence type="predicted"/>
<reference evidence="2" key="1">
    <citation type="submission" date="2014-12" db="EMBL/GenBank/DDBJ databases">
        <title>Insight into the proteome of Arion vulgaris.</title>
        <authorList>
            <person name="Aradska J."/>
            <person name="Bulat T."/>
            <person name="Smidak R."/>
            <person name="Sarate P."/>
            <person name="Gangsoo J."/>
            <person name="Sialana F."/>
            <person name="Bilban M."/>
            <person name="Lubec G."/>
        </authorList>
    </citation>
    <scope>NUCLEOTIDE SEQUENCE</scope>
    <source>
        <tissue evidence="2">Skin</tissue>
    </source>
</reference>
<accession>A0A0B6ZY73</accession>
<sequence length="65" mass="7648">MSLRFNLCRQEKSCYIITAKWELTECREMQIARLQGCHQVCWEDNTKLSPKDTGNKPESNKLTEI</sequence>
<name>A0A0B6ZY73_9EUPU</name>
<organism evidence="2">
    <name type="scientific">Arion vulgaris</name>
    <dbReference type="NCBI Taxonomy" id="1028688"/>
    <lineage>
        <taxon>Eukaryota</taxon>
        <taxon>Metazoa</taxon>
        <taxon>Spiralia</taxon>
        <taxon>Lophotrochozoa</taxon>
        <taxon>Mollusca</taxon>
        <taxon>Gastropoda</taxon>
        <taxon>Heterobranchia</taxon>
        <taxon>Euthyneura</taxon>
        <taxon>Panpulmonata</taxon>
        <taxon>Eupulmonata</taxon>
        <taxon>Stylommatophora</taxon>
        <taxon>Helicina</taxon>
        <taxon>Arionoidea</taxon>
        <taxon>Arionidae</taxon>
        <taxon>Arion</taxon>
    </lineage>
</organism>
<dbReference type="EMBL" id="HACG01026714">
    <property type="protein sequence ID" value="CEK73579.1"/>
    <property type="molecule type" value="Transcribed_RNA"/>
</dbReference>
<evidence type="ECO:0000313" key="2">
    <source>
        <dbReference type="EMBL" id="CEK73579.1"/>
    </source>
</evidence>
<feature type="region of interest" description="Disordered" evidence="1">
    <location>
        <begin position="45"/>
        <end position="65"/>
    </location>
</feature>